<dbReference type="HOGENOM" id="CLU_002678_42_14_1"/>
<evidence type="ECO:0000313" key="8">
    <source>
        <dbReference type="EMBL" id="EMD37854.1"/>
    </source>
</evidence>
<dbReference type="GO" id="GO:0045944">
    <property type="term" value="P:positive regulation of transcription by RNA polymerase II"/>
    <property type="evidence" value="ECO:0007669"/>
    <property type="project" value="UniProtKB-ARBA"/>
</dbReference>
<dbReference type="Gene3D" id="3.30.160.60">
    <property type="entry name" value="Classic Zinc Finger"/>
    <property type="match status" value="2"/>
</dbReference>
<dbReference type="AlphaFoldDB" id="M2PN45"/>
<evidence type="ECO:0000259" key="7">
    <source>
        <dbReference type="PROSITE" id="PS50157"/>
    </source>
</evidence>
<evidence type="ECO:0000256" key="3">
    <source>
        <dbReference type="ARBA" id="ARBA00022771"/>
    </source>
</evidence>
<keyword evidence="1" id="KW-0479">Metal-binding</keyword>
<dbReference type="PROSITE" id="PS00028">
    <property type="entry name" value="ZINC_FINGER_C2H2_1"/>
    <property type="match status" value="2"/>
</dbReference>
<feature type="domain" description="C2H2-type" evidence="7">
    <location>
        <begin position="1"/>
        <end position="28"/>
    </location>
</feature>
<dbReference type="GO" id="GO:0005634">
    <property type="term" value="C:nucleus"/>
    <property type="evidence" value="ECO:0007669"/>
    <property type="project" value="UniProtKB-ARBA"/>
</dbReference>
<dbReference type="STRING" id="914234.M2PN45"/>
<gene>
    <name evidence="8" type="ORF">CERSUDRAFT_49663</name>
</gene>
<keyword evidence="9" id="KW-1185">Reference proteome</keyword>
<evidence type="ECO:0000256" key="1">
    <source>
        <dbReference type="ARBA" id="ARBA00022723"/>
    </source>
</evidence>
<dbReference type="GO" id="GO:0008270">
    <property type="term" value="F:zinc ion binding"/>
    <property type="evidence" value="ECO:0007669"/>
    <property type="project" value="UniProtKB-KW"/>
</dbReference>
<accession>M2PN45</accession>
<keyword evidence="4" id="KW-0862">Zinc</keyword>
<dbReference type="InterPro" id="IPR036236">
    <property type="entry name" value="Znf_C2H2_sf"/>
</dbReference>
<dbReference type="PROSITE" id="PS50157">
    <property type="entry name" value="ZINC_FINGER_C2H2_2"/>
    <property type="match status" value="2"/>
</dbReference>
<dbReference type="Proteomes" id="UP000016930">
    <property type="component" value="Unassembled WGS sequence"/>
</dbReference>
<evidence type="ECO:0000256" key="2">
    <source>
        <dbReference type="ARBA" id="ARBA00022737"/>
    </source>
</evidence>
<sequence length="163" mass="17902">CPVPGCGSTFTRRFNLRGHLRSHTAERPFMCEWPGCNKGFARQHDCKRHQALHTSRSQSNACQGCGKTFSRLDALNVSQPSFSLCARSDSCQFPLSSVTVRAARSNISISAFLLTFYKVRSEGGADCRQAMEAATHATRSTPPEEDWDNKSNSSGKSGGRRTP</sequence>
<keyword evidence="3 5" id="KW-0863">Zinc-finger</keyword>
<dbReference type="PANTHER" id="PTHR19818">
    <property type="entry name" value="ZINC FINGER PROTEIN ZIC AND GLI"/>
    <property type="match status" value="1"/>
</dbReference>
<protein>
    <recommendedName>
        <fullName evidence="7">C2H2-type domain-containing protein</fullName>
    </recommendedName>
</protein>
<name>M2PN45_CERS8</name>
<dbReference type="InterPro" id="IPR050329">
    <property type="entry name" value="GLI_C2H2-zinc-finger"/>
</dbReference>
<dbReference type="Pfam" id="PF00096">
    <property type="entry name" value="zf-C2H2"/>
    <property type="match status" value="1"/>
</dbReference>
<dbReference type="InterPro" id="IPR013087">
    <property type="entry name" value="Znf_C2H2_type"/>
</dbReference>
<keyword evidence="2" id="KW-0677">Repeat</keyword>
<feature type="non-terminal residue" evidence="8">
    <location>
        <position position="163"/>
    </location>
</feature>
<evidence type="ECO:0000256" key="6">
    <source>
        <dbReference type="SAM" id="MobiDB-lite"/>
    </source>
</evidence>
<evidence type="ECO:0000256" key="5">
    <source>
        <dbReference type="PROSITE-ProRule" id="PRU00042"/>
    </source>
</evidence>
<dbReference type="EMBL" id="KB445796">
    <property type="protein sequence ID" value="EMD37854.1"/>
    <property type="molecule type" value="Genomic_DNA"/>
</dbReference>
<proteinExistence type="predicted"/>
<dbReference type="GO" id="GO:0000981">
    <property type="term" value="F:DNA-binding transcription factor activity, RNA polymerase II-specific"/>
    <property type="evidence" value="ECO:0007669"/>
    <property type="project" value="TreeGrafter"/>
</dbReference>
<evidence type="ECO:0000313" key="9">
    <source>
        <dbReference type="Proteomes" id="UP000016930"/>
    </source>
</evidence>
<dbReference type="FunFam" id="3.30.160.60:FF:000007">
    <property type="entry name" value="Basic krueppel-like factor 3"/>
    <property type="match status" value="1"/>
</dbReference>
<dbReference type="GO" id="GO:0000978">
    <property type="term" value="F:RNA polymerase II cis-regulatory region sequence-specific DNA binding"/>
    <property type="evidence" value="ECO:0007669"/>
    <property type="project" value="TreeGrafter"/>
</dbReference>
<dbReference type="OrthoDB" id="4748970at2759"/>
<dbReference type="SMART" id="SM00355">
    <property type="entry name" value="ZnF_C2H2"/>
    <property type="match status" value="2"/>
</dbReference>
<reference evidence="8 9" key="1">
    <citation type="journal article" date="2012" name="Proc. Natl. Acad. Sci. U.S.A.">
        <title>Comparative genomics of Ceriporiopsis subvermispora and Phanerochaete chrysosporium provide insight into selective ligninolysis.</title>
        <authorList>
            <person name="Fernandez-Fueyo E."/>
            <person name="Ruiz-Duenas F.J."/>
            <person name="Ferreira P."/>
            <person name="Floudas D."/>
            <person name="Hibbett D.S."/>
            <person name="Canessa P."/>
            <person name="Larrondo L.F."/>
            <person name="James T.Y."/>
            <person name="Seelenfreund D."/>
            <person name="Lobos S."/>
            <person name="Polanco R."/>
            <person name="Tello M."/>
            <person name="Honda Y."/>
            <person name="Watanabe T."/>
            <person name="Watanabe T."/>
            <person name="Ryu J.S."/>
            <person name="Kubicek C.P."/>
            <person name="Schmoll M."/>
            <person name="Gaskell J."/>
            <person name="Hammel K.E."/>
            <person name="St John F.J."/>
            <person name="Vanden Wymelenberg A."/>
            <person name="Sabat G."/>
            <person name="Splinter BonDurant S."/>
            <person name="Syed K."/>
            <person name="Yadav J.S."/>
            <person name="Doddapaneni H."/>
            <person name="Subramanian V."/>
            <person name="Lavin J.L."/>
            <person name="Oguiza J.A."/>
            <person name="Perez G."/>
            <person name="Pisabarro A.G."/>
            <person name="Ramirez L."/>
            <person name="Santoyo F."/>
            <person name="Master E."/>
            <person name="Coutinho P.M."/>
            <person name="Henrissat B."/>
            <person name="Lombard V."/>
            <person name="Magnuson J.K."/>
            <person name="Kuees U."/>
            <person name="Hori C."/>
            <person name="Igarashi K."/>
            <person name="Samejima M."/>
            <person name="Held B.W."/>
            <person name="Barry K.W."/>
            <person name="LaButti K.M."/>
            <person name="Lapidus A."/>
            <person name="Lindquist E.A."/>
            <person name="Lucas S.M."/>
            <person name="Riley R."/>
            <person name="Salamov A.A."/>
            <person name="Hoffmeister D."/>
            <person name="Schwenk D."/>
            <person name="Hadar Y."/>
            <person name="Yarden O."/>
            <person name="de Vries R.P."/>
            <person name="Wiebenga A."/>
            <person name="Stenlid J."/>
            <person name="Eastwood D."/>
            <person name="Grigoriev I.V."/>
            <person name="Berka R.M."/>
            <person name="Blanchette R.A."/>
            <person name="Kersten P."/>
            <person name="Martinez A.T."/>
            <person name="Vicuna R."/>
            <person name="Cullen D."/>
        </authorList>
    </citation>
    <scope>NUCLEOTIDE SEQUENCE [LARGE SCALE GENOMIC DNA]</scope>
    <source>
        <strain evidence="8 9">B</strain>
    </source>
</reference>
<evidence type="ECO:0000256" key="4">
    <source>
        <dbReference type="ARBA" id="ARBA00022833"/>
    </source>
</evidence>
<feature type="domain" description="C2H2-type" evidence="7">
    <location>
        <begin position="29"/>
        <end position="58"/>
    </location>
</feature>
<feature type="region of interest" description="Disordered" evidence="6">
    <location>
        <begin position="130"/>
        <end position="163"/>
    </location>
</feature>
<dbReference type="PANTHER" id="PTHR19818:SF139">
    <property type="entry name" value="PAIR-RULE PROTEIN ODD-PAIRED"/>
    <property type="match status" value="1"/>
</dbReference>
<organism evidence="8 9">
    <name type="scientific">Ceriporiopsis subvermispora (strain B)</name>
    <name type="common">White-rot fungus</name>
    <name type="synonym">Gelatoporia subvermispora</name>
    <dbReference type="NCBI Taxonomy" id="914234"/>
    <lineage>
        <taxon>Eukaryota</taxon>
        <taxon>Fungi</taxon>
        <taxon>Dikarya</taxon>
        <taxon>Basidiomycota</taxon>
        <taxon>Agaricomycotina</taxon>
        <taxon>Agaricomycetes</taxon>
        <taxon>Polyporales</taxon>
        <taxon>Gelatoporiaceae</taxon>
        <taxon>Gelatoporia</taxon>
    </lineage>
</organism>
<dbReference type="SUPFAM" id="SSF57667">
    <property type="entry name" value="beta-beta-alpha zinc fingers"/>
    <property type="match status" value="1"/>
</dbReference>